<dbReference type="EC" id="4.2.1.47" evidence="3"/>
<dbReference type="InterPro" id="IPR036291">
    <property type="entry name" value="NAD(P)-bd_dom_sf"/>
</dbReference>
<accession>A0ABT9CEC7</accession>
<feature type="domain" description="NAD-dependent epimerase/dehydratase" evidence="2">
    <location>
        <begin position="12"/>
        <end position="239"/>
    </location>
</feature>
<dbReference type="GO" id="GO:0008446">
    <property type="term" value="F:GDP-mannose 4,6-dehydratase activity"/>
    <property type="evidence" value="ECO:0007669"/>
    <property type="project" value="UniProtKB-EC"/>
</dbReference>
<keyword evidence="3" id="KW-0456">Lyase</keyword>
<reference evidence="3 4" key="1">
    <citation type="submission" date="2023-07" db="EMBL/GenBank/DDBJ databases">
        <title>Paenibacillus sp. JX-17 nov. isolated from soil.</title>
        <authorList>
            <person name="Wan Y."/>
            <person name="Liu B."/>
        </authorList>
    </citation>
    <scope>NUCLEOTIDE SEQUENCE [LARGE SCALE GENOMIC DNA]</scope>
    <source>
        <strain evidence="3 4">JX-17</strain>
    </source>
</reference>
<sequence>MDAQHNRQSNVILITGALGFTGIHACRHFADLGWRVAALVRKIPASLPSGLPENMDIYSCDLLDKEKLKRVVKQISPDYVLHLGGKNSVPESWEHPLLYLETNVMSTLYLLDALRPLVHTRVVIVGSRVTLEMRGNYGEIHPYCLSKSLQEQAALQWRELFGQHIVIAEPSNLVGPGPSTGFCALLAHYMVSCDMADSVSQPFHISSRVTKRDFLDVRDAVRAYAVLLQKGDPGSIYPVCSGKQSTLETMAVMMMQQAGRNYTIEYGNQPENTDHPESPPEALNRLGWEPHVTLRESIKDVVTYFRMKGV</sequence>
<dbReference type="RefSeq" id="WP_305024185.1">
    <property type="nucleotide sequence ID" value="NZ_JAUQTB010000005.1"/>
</dbReference>
<protein>
    <submittedName>
        <fullName evidence="3">GDP-mannose 4,6-dehydratase</fullName>
        <ecNumber evidence="3">4.2.1.47</ecNumber>
    </submittedName>
</protein>
<evidence type="ECO:0000313" key="4">
    <source>
        <dbReference type="Proteomes" id="UP001240171"/>
    </source>
</evidence>
<proteinExistence type="inferred from homology"/>
<dbReference type="InterPro" id="IPR001509">
    <property type="entry name" value="Epimerase_deHydtase"/>
</dbReference>
<organism evidence="3 4">
    <name type="scientific">Paenibacillus lacisoli</name>
    <dbReference type="NCBI Taxonomy" id="3064525"/>
    <lineage>
        <taxon>Bacteria</taxon>
        <taxon>Bacillati</taxon>
        <taxon>Bacillota</taxon>
        <taxon>Bacilli</taxon>
        <taxon>Bacillales</taxon>
        <taxon>Paenibacillaceae</taxon>
        <taxon>Paenibacillus</taxon>
    </lineage>
</organism>
<evidence type="ECO:0000313" key="3">
    <source>
        <dbReference type="EMBL" id="MDO7906984.1"/>
    </source>
</evidence>
<comment type="caution">
    <text evidence="3">The sequence shown here is derived from an EMBL/GenBank/DDBJ whole genome shotgun (WGS) entry which is preliminary data.</text>
</comment>
<dbReference type="Gene3D" id="3.40.50.720">
    <property type="entry name" value="NAD(P)-binding Rossmann-like Domain"/>
    <property type="match status" value="1"/>
</dbReference>
<evidence type="ECO:0000256" key="1">
    <source>
        <dbReference type="ARBA" id="ARBA00007637"/>
    </source>
</evidence>
<dbReference type="PANTHER" id="PTHR43000">
    <property type="entry name" value="DTDP-D-GLUCOSE 4,6-DEHYDRATASE-RELATED"/>
    <property type="match status" value="1"/>
</dbReference>
<keyword evidence="4" id="KW-1185">Reference proteome</keyword>
<dbReference type="Pfam" id="PF01370">
    <property type="entry name" value="Epimerase"/>
    <property type="match status" value="1"/>
</dbReference>
<gene>
    <name evidence="3" type="ORF">Q5741_11210</name>
</gene>
<dbReference type="Proteomes" id="UP001240171">
    <property type="component" value="Unassembled WGS sequence"/>
</dbReference>
<dbReference type="EMBL" id="JAUQTB010000005">
    <property type="protein sequence ID" value="MDO7906984.1"/>
    <property type="molecule type" value="Genomic_DNA"/>
</dbReference>
<evidence type="ECO:0000259" key="2">
    <source>
        <dbReference type="Pfam" id="PF01370"/>
    </source>
</evidence>
<dbReference type="SUPFAM" id="SSF51735">
    <property type="entry name" value="NAD(P)-binding Rossmann-fold domains"/>
    <property type="match status" value="1"/>
</dbReference>
<comment type="similarity">
    <text evidence="1">Belongs to the NAD(P)-dependent epimerase/dehydratase family.</text>
</comment>
<dbReference type="Gene3D" id="3.90.25.10">
    <property type="entry name" value="UDP-galactose 4-epimerase, domain 1"/>
    <property type="match status" value="1"/>
</dbReference>
<name>A0ABT9CEC7_9BACL</name>